<accession>A0A4Z2HV81</accession>
<reference evidence="2 3" key="1">
    <citation type="submission" date="2019-03" db="EMBL/GenBank/DDBJ databases">
        <title>First draft genome of Liparis tanakae, snailfish: a comprehensive survey of snailfish specific genes.</title>
        <authorList>
            <person name="Kim W."/>
            <person name="Song I."/>
            <person name="Jeong J.-H."/>
            <person name="Kim D."/>
            <person name="Kim S."/>
            <person name="Ryu S."/>
            <person name="Song J.Y."/>
            <person name="Lee S.K."/>
        </authorList>
    </citation>
    <scope>NUCLEOTIDE SEQUENCE [LARGE SCALE GENOMIC DNA]</scope>
    <source>
        <tissue evidence="2">Muscle</tissue>
    </source>
</reference>
<protein>
    <submittedName>
        <fullName evidence="2">Uncharacterized protein</fullName>
    </submittedName>
</protein>
<organism evidence="2 3">
    <name type="scientific">Liparis tanakae</name>
    <name type="common">Tanaka's snailfish</name>
    <dbReference type="NCBI Taxonomy" id="230148"/>
    <lineage>
        <taxon>Eukaryota</taxon>
        <taxon>Metazoa</taxon>
        <taxon>Chordata</taxon>
        <taxon>Craniata</taxon>
        <taxon>Vertebrata</taxon>
        <taxon>Euteleostomi</taxon>
        <taxon>Actinopterygii</taxon>
        <taxon>Neopterygii</taxon>
        <taxon>Teleostei</taxon>
        <taxon>Neoteleostei</taxon>
        <taxon>Acanthomorphata</taxon>
        <taxon>Eupercaria</taxon>
        <taxon>Perciformes</taxon>
        <taxon>Cottioidei</taxon>
        <taxon>Cottales</taxon>
        <taxon>Liparidae</taxon>
        <taxon>Liparis</taxon>
    </lineage>
</organism>
<dbReference type="Proteomes" id="UP000314294">
    <property type="component" value="Unassembled WGS sequence"/>
</dbReference>
<gene>
    <name evidence="2" type="ORF">EYF80_020223</name>
</gene>
<name>A0A4Z2HV81_9TELE</name>
<evidence type="ECO:0000313" key="3">
    <source>
        <dbReference type="Proteomes" id="UP000314294"/>
    </source>
</evidence>
<dbReference type="AlphaFoldDB" id="A0A4Z2HV81"/>
<dbReference type="EMBL" id="SRLO01000174">
    <property type="protein sequence ID" value="TNN69578.1"/>
    <property type="molecule type" value="Genomic_DNA"/>
</dbReference>
<sequence>MKRHDNQNLIETAGLKPNHAKTKRNKENQEGPEVDTELEESLKMEEGSPLLICASHFSGDTQVQQNPAFFAGPEPSSVSLPPADRFSLQRRGGDVCFQTTPLHFLFPGGSFLIEELWWFPPILKVFLELLAASEIFRSFGESVLGFDNIQLDVWRKFILLLPSDWKVGNLSGRLQGPDEDLVSPRLSCGSVLRRRELPVSVGFLDYNNELEKSPDDNAAGSLRGATSSS</sequence>
<evidence type="ECO:0000313" key="2">
    <source>
        <dbReference type="EMBL" id="TNN69578.1"/>
    </source>
</evidence>
<evidence type="ECO:0000256" key="1">
    <source>
        <dbReference type="SAM" id="MobiDB-lite"/>
    </source>
</evidence>
<proteinExistence type="predicted"/>
<comment type="caution">
    <text evidence="2">The sequence shown here is derived from an EMBL/GenBank/DDBJ whole genome shotgun (WGS) entry which is preliminary data.</text>
</comment>
<feature type="region of interest" description="Disordered" evidence="1">
    <location>
        <begin position="1"/>
        <end position="38"/>
    </location>
</feature>
<keyword evidence="3" id="KW-1185">Reference proteome</keyword>